<protein>
    <submittedName>
        <fullName evidence="3">ING domain-containing protein</fullName>
    </submittedName>
</protein>
<feature type="coiled-coil region" evidence="1">
    <location>
        <begin position="7"/>
        <end position="44"/>
    </location>
</feature>
<evidence type="ECO:0000256" key="1">
    <source>
        <dbReference type="SAM" id="Coils"/>
    </source>
</evidence>
<evidence type="ECO:0000313" key="3">
    <source>
        <dbReference type="WBParaSite" id="PTRK_0001467700.1"/>
    </source>
</evidence>
<dbReference type="WBParaSite" id="PTRK_0001467700.1">
    <property type="protein sequence ID" value="PTRK_0001467700.1"/>
    <property type="gene ID" value="PTRK_0001467700"/>
</dbReference>
<organism evidence="2 3">
    <name type="scientific">Parastrongyloides trichosuri</name>
    <name type="common">Possum-specific nematode worm</name>
    <dbReference type="NCBI Taxonomy" id="131310"/>
    <lineage>
        <taxon>Eukaryota</taxon>
        <taxon>Metazoa</taxon>
        <taxon>Ecdysozoa</taxon>
        <taxon>Nematoda</taxon>
        <taxon>Chromadorea</taxon>
        <taxon>Rhabditida</taxon>
        <taxon>Tylenchina</taxon>
        <taxon>Panagrolaimomorpha</taxon>
        <taxon>Strongyloidoidea</taxon>
        <taxon>Strongyloididae</taxon>
        <taxon>Parastrongyloides</taxon>
    </lineage>
</organism>
<name>A0A0N5A058_PARTI</name>
<accession>A0A0N5A058</accession>
<keyword evidence="2" id="KW-1185">Reference proteome</keyword>
<reference evidence="3" key="1">
    <citation type="submission" date="2017-02" db="UniProtKB">
        <authorList>
            <consortium name="WormBaseParasite"/>
        </authorList>
    </citation>
    <scope>IDENTIFICATION</scope>
</reference>
<keyword evidence="1" id="KW-0175">Coiled coil</keyword>
<sequence>MSYFEKLRQYKKYIIDLLDRAKDMEKNIEEMQEYANDIEVASRKIINVDNGEISKAVVKTNREIDDYFKYLSKNYSDRSTKEATGDPTLAELLKITKYHKK</sequence>
<proteinExistence type="predicted"/>
<evidence type="ECO:0000313" key="2">
    <source>
        <dbReference type="Proteomes" id="UP000038045"/>
    </source>
</evidence>
<dbReference type="AlphaFoldDB" id="A0A0N5A058"/>
<dbReference type="Proteomes" id="UP000038045">
    <property type="component" value="Unplaced"/>
</dbReference>